<dbReference type="PANTHER" id="PTHR42991:SF1">
    <property type="entry name" value="ALDEHYDE DEHYDROGENASE"/>
    <property type="match status" value="1"/>
</dbReference>
<dbReference type="PANTHER" id="PTHR42991">
    <property type="entry name" value="ALDEHYDE DEHYDROGENASE"/>
    <property type="match status" value="1"/>
</dbReference>
<dbReference type="InterPro" id="IPR051020">
    <property type="entry name" value="ALDH-related_metabolic_enz"/>
</dbReference>
<name>A0ABU3M5U0_9ACTN</name>
<dbReference type="Gene3D" id="3.40.309.10">
    <property type="entry name" value="Aldehyde Dehydrogenase, Chain A, domain 2"/>
    <property type="match status" value="1"/>
</dbReference>
<dbReference type="RefSeq" id="WP_314207025.1">
    <property type="nucleotide sequence ID" value="NZ_JAVTLL010000038.1"/>
</dbReference>
<accession>A0ABU3M5U0</accession>
<dbReference type="Pfam" id="PF00171">
    <property type="entry name" value="Aldedh"/>
    <property type="match status" value="1"/>
</dbReference>
<evidence type="ECO:0000256" key="2">
    <source>
        <dbReference type="ARBA" id="ARBA00023002"/>
    </source>
</evidence>
<reference evidence="5" key="1">
    <citation type="submission" date="2023-07" db="EMBL/GenBank/DDBJ databases">
        <title>Draft genome sequence of the endophytic actinobacterium Streptomyces justiciae WPN32, a potential antibiotic producer.</title>
        <authorList>
            <person name="Yasawong M."/>
            <person name="Pana W."/>
            <person name="Ganta P."/>
            <person name="Santapan N."/>
            <person name="Songngamsuk T."/>
            <person name="Phatcharaharikarn M."/>
            <person name="Kerdtoob S."/>
            <person name="Nantapong N."/>
        </authorList>
    </citation>
    <scope>NUCLEOTIDE SEQUENCE [LARGE SCALE GENOMIC DNA]</scope>
    <source>
        <strain evidence="5">WPN32</strain>
    </source>
</reference>
<evidence type="ECO:0000256" key="1">
    <source>
        <dbReference type="ARBA" id="ARBA00009986"/>
    </source>
</evidence>
<sequence length="480" mass="49369">MAPVELLIGSRWQAAKGTAQTREVTSPFDGSTVGTVALAGTEDVEVALAAAEHGAAVWRRTPAHERMRILLRAAELADERAPKIAQTISAESGKTITEATGEASRSGDLIRLAAFEGTQLYGDTLPLDANRGTGQDKIGFTLRQPCGIVVAITPFNYPALLVLHKLAPALAAGNAVILKPATSTPLTALELAECFVDAGLPEGVLSVLVGSGGVLGDALVTDPRVRKISFTGSTTTGEHISRVAGVKKLSLELGASCPVVVLPDADIEAAASAVAAGGYVNAGQVCISVQRVITHPAVTGDFLDALVPKVRAIRTGNPSSPDTTMGALITAKEAERVERAIAQAAADGARVLTGGERDGAVVQPAVVADVDPQSAFSQTELFGPAVAVSSAADWESAIAQANGTAYGLGAGIFTSDVAGAVRAIREIDAGSVHINWTPLWRADLMPYGGLKGSGYGKEGPRAAVSEMTEVKTIVLHGRPW</sequence>
<dbReference type="InterPro" id="IPR016161">
    <property type="entry name" value="Ald_DH/histidinol_DH"/>
</dbReference>
<protein>
    <submittedName>
        <fullName evidence="4">Aldehyde dehydrogenase family protein</fullName>
    </submittedName>
</protein>
<dbReference type="SUPFAM" id="SSF53720">
    <property type="entry name" value="ALDH-like"/>
    <property type="match status" value="1"/>
</dbReference>
<comment type="caution">
    <text evidence="4">The sequence shown here is derived from an EMBL/GenBank/DDBJ whole genome shotgun (WGS) entry which is preliminary data.</text>
</comment>
<evidence type="ECO:0000259" key="3">
    <source>
        <dbReference type="Pfam" id="PF00171"/>
    </source>
</evidence>
<evidence type="ECO:0000313" key="5">
    <source>
        <dbReference type="Proteomes" id="UP001257948"/>
    </source>
</evidence>
<feature type="domain" description="Aldehyde dehydrogenase" evidence="3">
    <location>
        <begin position="16"/>
        <end position="473"/>
    </location>
</feature>
<dbReference type="InterPro" id="IPR016162">
    <property type="entry name" value="Ald_DH_N"/>
</dbReference>
<dbReference type="Proteomes" id="UP001257948">
    <property type="component" value="Unassembled WGS sequence"/>
</dbReference>
<dbReference type="InterPro" id="IPR016163">
    <property type="entry name" value="Ald_DH_C"/>
</dbReference>
<dbReference type="Gene3D" id="3.40.605.10">
    <property type="entry name" value="Aldehyde Dehydrogenase, Chain A, domain 1"/>
    <property type="match status" value="1"/>
</dbReference>
<evidence type="ECO:0000313" key="4">
    <source>
        <dbReference type="EMBL" id="MDT7846748.1"/>
    </source>
</evidence>
<dbReference type="EMBL" id="JAVTLL010000038">
    <property type="protein sequence ID" value="MDT7846748.1"/>
    <property type="molecule type" value="Genomic_DNA"/>
</dbReference>
<comment type="similarity">
    <text evidence="1">Belongs to the aldehyde dehydrogenase family.</text>
</comment>
<proteinExistence type="inferred from homology"/>
<organism evidence="4 5">
    <name type="scientific">Streptomyces justiciae</name>
    <dbReference type="NCBI Taxonomy" id="2780140"/>
    <lineage>
        <taxon>Bacteria</taxon>
        <taxon>Bacillati</taxon>
        <taxon>Actinomycetota</taxon>
        <taxon>Actinomycetes</taxon>
        <taxon>Kitasatosporales</taxon>
        <taxon>Streptomycetaceae</taxon>
        <taxon>Streptomyces</taxon>
    </lineage>
</organism>
<dbReference type="InterPro" id="IPR015590">
    <property type="entry name" value="Aldehyde_DH_dom"/>
</dbReference>
<keyword evidence="2" id="KW-0560">Oxidoreductase</keyword>
<keyword evidence="5" id="KW-1185">Reference proteome</keyword>
<gene>
    <name evidence="4" type="ORF">RQC66_39130</name>
</gene>